<dbReference type="CDD" id="cd04186">
    <property type="entry name" value="GT_2_like_c"/>
    <property type="match status" value="1"/>
</dbReference>
<evidence type="ECO:0000313" key="3">
    <source>
        <dbReference type="Proteomes" id="UP000002482"/>
    </source>
</evidence>
<feature type="domain" description="Glycosyltransferase 2-like" evidence="1">
    <location>
        <begin position="283"/>
        <end position="419"/>
    </location>
</feature>
<dbReference type="InterPro" id="IPR029063">
    <property type="entry name" value="SAM-dependent_MTases_sf"/>
</dbReference>
<dbReference type="InterPro" id="IPR029044">
    <property type="entry name" value="Nucleotide-diphossugar_trans"/>
</dbReference>
<reference evidence="2" key="1">
    <citation type="submission" date="2011-02" db="EMBL/GenBank/DDBJ databases">
        <title>Complete sequence of Acidovorax avenae subsp. avenae ATCC 19860.</title>
        <authorList>
            <consortium name="US DOE Joint Genome Institute"/>
            <person name="Lucas S."/>
            <person name="Copeland A."/>
            <person name="Lapidus A."/>
            <person name="Cheng J.-F."/>
            <person name="Goodwin L."/>
            <person name="Pitluck S."/>
            <person name="Chertkov O."/>
            <person name="Held B."/>
            <person name="Detter J.C."/>
            <person name="Han C."/>
            <person name="Tapia R."/>
            <person name="Land M."/>
            <person name="Hauser L."/>
            <person name="Kyrpides N."/>
            <person name="Ivanova N."/>
            <person name="Ovchinnikova G."/>
            <person name="Pagani I."/>
            <person name="Gordon S."/>
            <person name="Woyke T."/>
        </authorList>
    </citation>
    <scope>NUCLEOTIDE SEQUENCE</scope>
    <source>
        <strain evidence="2">ATCC 19860</strain>
    </source>
</reference>
<evidence type="ECO:0000259" key="1">
    <source>
        <dbReference type="Pfam" id="PF00535"/>
    </source>
</evidence>
<dbReference type="CDD" id="cd02440">
    <property type="entry name" value="AdoMet_MTases"/>
    <property type="match status" value="1"/>
</dbReference>
<dbReference type="SUPFAM" id="SSF53756">
    <property type="entry name" value="UDP-Glycosyltransferase/glycogen phosphorylase"/>
    <property type="match status" value="1"/>
</dbReference>
<keyword evidence="3" id="KW-1185">Reference proteome</keyword>
<organism evidence="2 3">
    <name type="scientific">Paracidovorax avenae (strain ATCC 19860 / DSM 7227 / CCUG 15838 / JCM 20985 / LMG 2117 / NCPPB 1011)</name>
    <name type="common">Acidovorax avenae</name>
    <dbReference type="NCBI Taxonomy" id="643561"/>
    <lineage>
        <taxon>Bacteria</taxon>
        <taxon>Pseudomonadati</taxon>
        <taxon>Pseudomonadota</taxon>
        <taxon>Betaproteobacteria</taxon>
        <taxon>Burkholderiales</taxon>
        <taxon>Comamonadaceae</taxon>
        <taxon>Paracidovorax</taxon>
    </lineage>
</organism>
<dbReference type="HOGENOM" id="CLU_002257_1_0_4"/>
<feature type="domain" description="Glycosyltransferase 2-like" evidence="1">
    <location>
        <begin position="849"/>
        <end position="1029"/>
    </location>
</feature>
<dbReference type="Gene3D" id="3.40.50.2000">
    <property type="entry name" value="Glycogen Phosphorylase B"/>
    <property type="match status" value="1"/>
</dbReference>
<accession>F0Q7K4</accession>
<dbReference type="SUPFAM" id="SSF53448">
    <property type="entry name" value="Nucleotide-diphospho-sugar transferases"/>
    <property type="match status" value="3"/>
</dbReference>
<dbReference type="CDD" id="cd00761">
    <property type="entry name" value="Glyco_tranf_GTA_type"/>
    <property type="match status" value="1"/>
</dbReference>
<name>F0Q7K4_PARA1</name>
<dbReference type="PANTHER" id="PTHR43179:SF7">
    <property type="entry name" value="RHAMNOSYLTRANSFERASE WBBL"/>
    <property type="match status" value="1"/>
</dbReference>
<dbReference type="InterPro" id="IPR001173">
    <property type="entry name" value="Glyco_trans_2-like"/>
</dbReference>
<dbReference type="EMBL" id="CP002521">
    <property type="protein sequence ID" value="ADX48186.1"/>
    <property type="molecule type" value="Genomic_DNA"/>
</dbReference>
<dbReference type="GO" id="GO:0016740">
    <property type="term" value="F:transferase activity"/>
    <property type="evidence" value="ECO:0007669"/>
    <property type="project" value="UniProtKB-KW"/>
</dbReference>
<keyword evidence="2" id="KW-0808">Transferase</keyword>
<dbReference type="KEGG" id="aaa:Acav_4302"/>
<dbReference type="Gene3D" id="3.90.550.10">
    <property type="entry name" value="Spore Coat Polysaccharide Biosynthesis Protein SpsA, Chain A"/>
    <property type="match status" value="3"/>
</dbReference>
<dbReference type="Proteomes" id="UP000002482">
    <property type="component" value="Chromosome"/>
</dbReference>
<gene>
    <name evidence="2" type="ordered locus">Acav_4302</name>
</gene>
<dbReference type="PANTHER" id="PTHR43179">
    <property type="entry name" value="RHAMNOSYLTRANSFERASE WBBL"/>
    <property type="match status" value="1"/>
</dbReference>
<protein>
    <submittedName>
        <fullName evidence="2">Glycosyl transferase family 2</fullName>
    </submittedName>
</protein>
<evidence type="ECO:0000313" key="2">
    <source>
        <dbReference type="EMBL" id="ADX48186.1"/>
    </source>
</evidence>
<dbReference type="Pfam" id="PF00535">
    <property type="entry name" value="Glycos_transf_2"/>
    <property type="match status" value="2"/>
</dbReference>
<dbReference type="Pfam" id="PF13489">
    <property type="entry name" value="Methyltransf_23"/>
    <property type="match status" value="1"/>
</dbReference>
<dbReference type="SUPFAM" id="SSF53335">
    <property type="entry name" value="S-adenosyl-L-methionine-dependent methyltransferases"/>
    <property type="match status" value="1"/>
</dbReference>
<dbReference type="Gene3D" id="3.40.50.150">
    <property type="entry name" value="Vaccinia Virus protein VP39"/>
    <property type="match status" value="1"/>
</dbReference>
<proteinExistence type="predicted"/>
<sequence length="1464" mass="162221">MASAPTDLFTCPVCGNGVTHFLPVPDHYASSLRKHGASFSMSDFETLNTAHYSCPACMASDRDRLYAYFIRRHLLRPSLPQLRILDIAPAPALSSMLRGLGGRNYRSADLQSPLADDRVDITDMRIYADDSFDLIICSHVLEHVNDDQLAMRELHRVLAPGGCAILMVPLLATAATTDEDPQESRVEERWRRFGQDDHVRLYAKKDFIGRLQHAGFAMASLTQDDLGAAAFSEHGISARSVLHIGRKPAEPGCAHPSWLLRKDAEDGVGEQGEPDSASPVQVTVAIPAYKATYLDAALQSALAQEFDSFEIVVCDDSRGDAVEKAVTPYLCGSSQPRTSPVAIRYFKNPEPLGEEGNVGKCIRLARGAYIKFLYDDDILLPGCLRTLADVLDRHDDVSLVSSRRQVIDEQGRRHPDIAATQYPFNGDVLIEGGDLVSLLADWTVNFIGEPSTVMVRREHVLPLAGRQFSLENEPVYWLGDVTMHVQLLRLGHLALLQAPLSCLRISNEQTSHLGRLHAHIGRERYAYFSRTLKQLGWVRATNNQFVRVTPLALPGMFDTVDLGTRLERMQSGAPPLVDALGPWLSARMPCEAQLQLMKSHLQTVVPAPSVHIFVRDAQGDSNQVAATLHSLEALRLPGLALQATVLARAPGPARPGVEHVEMQSLAEWPAIANRQVAAAGSGWLLFVEAGEVFTPHGLWTLLLEAGSAPQCRAIYADELVDTGSGSLGTLFRPDFNLDLLLSCPQGMARHWLFRRDAFLQADGFDPQAPGAAELDLILRLIMAEGIECIGHVSEPLLVSALPQLSSRPDEITAIARHLHARGYVQARVDANLPGRYRVHYGHEATPSVSIIIPTKDQFAMVERCVSSLLEKTAYQNYEIILVDNGSTDPSACAWIGGLEAMDDPRIRVLRYPHPFNYSAINNAAARVARGEYLILLNNDTATLRGDWLDAMLNHAQRPEVGIVGAKLLHADGTIQHGGVVLGLRGPADHPFIGLPADAPGYMNRLEVDQNYSAVTAACLMIRRSVYEEVGGLDEEAFKVSYNDVDLCLKVRQAGYLIVWTPHAVVLHEGSVSQKSVDVATQEAKRARFMGEQDAMYQKWLPVVARDPAYNPNLSLHGTGFDVETDAAINRRPLPWRPQPVVLALAADHSGCGHYRVIEPVRAMHGSGIADARFASRYFTPEELHRLQPDTLVLQRQVNEEQLQLIQRIQRLCPVFMVAELDDYLPNLPLKNTHRQEMPKDVLRQLRRSVGMMDRFVVSTDALAEALKGIHPDMRVVQNRLPPRWWRGLQGSRQTGGRPRVGWAGGISHQGDLELITDVVKELHREVDWIFFGMCPDRIKPYVREYHGPVSIERYPAMLASLNLDLALAPLEQNLFNECKSNLRLLEYGACGYPVIASDARPYQCGLPVTLVKNRFKDWVDAIRAHVHDPAAAARSGDALRAAVERDWMLEGAHLQNWLRAWLPE</sequence>